<dbReference type="RefSeq" id="WP_069911081.1">
    <property type="nucleotide sequence ID" value="NZ_LAJE02000268.1"/>
</dbReference>
<gene>
    <name evidence="2" type="ORF">VW23_001910</name>
</gene>
<organism evidence="2 3">
    <name type="scientific">Devosia insulae DS-56</name>
    <dbReference type="NCBI Taxonomy" id="1116389"/>
    <lineage>
        <taxon>Bacteria</taxon>
        <taxon>Pseudomonadati</taxon>
        <taxon>Pseudomonadota</taxon>
        <taxon>Alphaproteobacteria</taxon>
        <taxon>Hyphomicrobiales</taxon>
        <taxon>Devosiaceae</taxon>
        <taxon>Devosia</taxon>
    </lineage>
</organism>
<proteinExistence type="predicted"/>
<dbReference type="Proteomes" id="UP000095463">
    <property type="component" value="Unassembled WGS sequence"/>
</dbReference>
<dbReference type="PANTHER" id="PTHR36836:SF1">
    <property type="entry name" value="COLANIC ACID BIOSYNTHESIS PROTEIN WCAK"/>
    <property type="match status" value="1"/>
</dbReference>
<name>A0A1E5XM38_9HYPH</name>
<dbReference type="AlphaFoldDB" id="A0A1E5XM38"/>
<dbReference type="OrthoDB" id="3358948at2"/>
<sequence>MFWGNGALRVLLFGGFGVPNIGDEAILHGLSAFYSRNFPATRLHCITANPNYSGLFWGRGSTSHHFSDILLHLRADPTIRAALYALDFDALWDQLFLRPVDTNTQSHVHILRRVVAQTDLLHIAGGGFLRMPHCIEVAALLAMIAEKTHKPLLLSGSQIGPFDPETRALSEYYLQRAAYCDLRMERGMEELQRLNVRHSVSTDDALLLALAPAPLRTRYTNSSQASIRINVQLGYCDGEHEQNKSTIGQVIALLAAHRGKSASFRILQCFPSPPVSDFDALSPVIREFDLDPASVEYVDLSYMHPVDAISEVAKGDVTIASRMHAAVLSFLAGRPCYSLTHGDGSGDRIEFIHKQFESVSVSPFALASPSDIAQHALEVVAGDRAAIERKLRRQANRLANAKARELGAIISKLSGSPIARRWQLPN</sequence>
<reference evidence="2 3" key="1">
    <citation type="journal article" date="2015" name="Genome Announc.">
        <title>Genome Assemblies of Three Soil-Associated Devosia species: D. insulae, D. limi, and D. soli.</title>
        <authorList>
            <person name="Hassan Y.I."/>
            <person name="Lepp D."/>
            <person name="Zhou T."/>
        </authorList>
    </citation>
    <scope>NUCLEOTIDE SEQUENCE [LARGE SCALE GENOMIC DNA]</scope>
    <source>
        <strain evidence="2 3">DS-56</strain>
    </source>
</reference>
<protein>
    <recommendedName>
        <fullName evidence="1">Polysaccharide pyruvyl transferase domain-containing protein</fullName>
    </recommendedName>
</protein>
<feature type="domain" description="Polysaccharide pyruvyl transferase" evidence="1">
    <location>
        <begin position="20"/>
        <end position="341"/>
    </location>
</feature>
<evidence type="ECO:0000313" key="2">
    <source>
        <dbReference type="EMBL" id="OEO29670.1"/>
    </source>
</evidence>
<accession>A0A1E5XM38</accession>
<dbReference type="Pfam" id="PF04230">
    <property type="entry name" value="PS_pyruv_trans"/>
    <property type="match status" value="1"/>
</dbReference>
<dbReference type="InterPro" id="IPR007345">
    <property type="entry name" value="Polysacch_pyruvyl_Trfase"/>
</dbReference>
<evidence type="ECO:0000313" key="3">
    <source>
        <dbReference type="Proteomes" id="UP000095463"/>
    </source>
</evidence>
<dbReference type="PANTHER" id="PTHR36836">
    <property type="entry name" value="COLANIC ACID BIOSYNTHESIS PROTEIN WCAK"/>
    <property type="match status" value="1"/>
</dbReference>
<dbReference type="EMBL" id="LAJE02000268">
    <property type="protein sequence ID" value="OEO29670.1"/>
    <property type="molecule type" value="Genomic_DNA"/>
</dbReference>
<evidence type="ECO:0000259" key="1">
    <source>
        <dbReference type="Pfam" id="PF04230"/>
    </source>
</evidence>
<keyword evidence="3" id="KW-1185">Reference proteome</keyword>
<comment type="caution">
    <text evidence="2">The sequence shown here is derived from an EMBL/GenBank/DDBJ whole genome shotgun (WGS) entry which is preliminary data.</text>
</comment>